<evidence type="ECO:0000313" key="5">
    <source>
        <dbReference type="Proteomes" id="UP000198287"/>
    </source>
</evidence>
<dbReference type="EMBL" id="LNIX01000010">
    <property type="protein sequence ID" value="OXA49483.1"/>
    <property type="molecule type" value="Genomic_DNA"/>
</dbReference>
<dbReference type="PANTHER" id="PTHR47396">
    <property type="entry name" value="TYPE I RESTRICTION ENZYME ECOKI R PROTEIN"/>
    <property type="match status" value="1"/>
</dbReference>
<dbReference type="GO" id="GO:0003677">
    <property type="term" value="F:DNA binding"/>
    <property type="evidence" value="ECO:0007669"/>
    <property type="project" value="InterPro"/>
</dbReference>
<dbReference type="GO" id="GO:0016787">
    <property type="term" value="F:hydrolase activity"/>
    <property type="evidence" value="ECO:0007669"/>
    <property type="project" value="InterPro"/>
</dbReference>
<dbReference type="Pfam" id="PF00271">
    <property type="entry name" value="Helicase_C"/>
    <property type="match status" value="1"/>
</dbReference>
<reference evidence="4 5" key="1">
    <citation type="submission" date="2015-12" db="EMBL/GenBank/DDBJ databases">
        <title>The genome of Folsomia candida.</title>
        <authorList>
            <person name="Faddeeva A."/>
            <person name="Derks M.F."/>
            <person name="Anvar Y."/>
            <person name="Smit S."/>
            <person name="Van Straalen N."/>
            <person name="Roelofs D."/>
        </authorList>
    </citation>
    <scope>NUCLEOTIDE SEQUENCE [LARGE SCALE GENOMIC DNA]</scope>
    <source>
        <strain evidence="4 5">VU population</strain>
        <tissue evidence="4">Whole body</tissue>
    </source>
</reference>
<feature type="compositionally biased region" description="Basic and acidic residues" evidence="1">
    <location>
        <begin position="8"/>
        <end position="32"/>
    </location>
</feature>
<comment type="caution">
    <text evidence="4">The sequence shown here is derived from an EMBL/GenBank/DDBJ whole genome shotgun (WGS) entry which is preliminary data.</text>
</comment>
<dbReference type="Pfam" id="PF04851">
    <property type="entry name" value="ResIII"/>
    <property type="match status" value="1"/>
</dbReference>
<dbReference type="InterPro" id="IPR050742">
    <property type="entry name" value="Helicase_Restrict-Modif_Enz"/>
</dbReference>
<dbReference type="Proteomes" id="UP000198287">
    <property type="component" value="Unassembled WGS sequence"/>
</dbReference>
<feature type="domain" description="Helicase C-terminal" evidence="2">
    <location>
        <begin position="271"/>
        <end position="329"/>
    </location>
</feature>
<dbReference type="PANTHER" id="PTHR47396:SF1">
    <property type="entry name" value="ATP-DEPENDENT HELICASE IRC3-RELATED"/>
    <property type="match status" value="1"/>
</dbReference>
<dbReference type="SUPFAM" id="SSF52540">
    <property type="entry name" value="P-loop containing nucleoside triphosphate hydrolases"/>
    <property type="match status" value="2"/>
</dbReference>
<keyword evidence="5" id="KW-1185">Reference proteome</keyword>
<dbReference type="Gene3D" id="3.40.50.300">
    <property type="entry name" value="P-loop containing nucleotide triphosphate hydrolases"/>
    <property type="match status" value="1"/>
</dbReference>
<dbReference type="InterPro" id="IPR006935">
    <property type="entry name" value="Helicase/UvrB_N"/>
</dbReference>
<keyword evidence="4" id="KW-0547">Nucleotide-binding</keyword>
<accession>A0A226DW60</accession>
<dbReference type="STRING" id="158441.A0A226DW60"/>
<dbReference type="InterPro" id="IPR027417">
    <property type="entry name" value="P-loop_NTPase"/>
</dbReference>
<dbReference type="InterPro" id="IPR001650">
    <property type="entry name" value="Helicase_C-like"/>
</dbReference>
<dbReference type="GO" id="GO:0005829">
    <property type="term" value="C:cytosol"/>
    <property type="evidence" value="ECO:0007669"/>
    <property type="project" value="TreeGrafter"/>
</dbReference>
<dbReference type="GO" id="GO:0004386">
    <property type="term" value="F:helicase activity"/>
    <property type="evidence" value="ECO:0007669"/>
    <property type="project" value="UniProtKB-KW"/>
</dbReference>
<keyword evidence="4" id="KW-0378">Hydrolase</keyword>
<evidence type="ECO:0000256" key="1">
    <source>
        <dbReference type="SAM" id="MobiDB-lite"/>
    </source>
</evidence>
<proteinExistence type="predicted"/>
<evidence type="ECO:0000313" key="4">
    <source>
        <dbReference type="EMBL" id="OXA49483.1"/>
    </source>
</evidence>
<feature type="region of interest" description="Disordered" evidence="1">
    <location>
        <begin position="1"/>
        <end position="32"/>
    </location>
</feature>
<gene>
    <name evidence="4" type="ORF">Fcan01_15489</name>
</gene>
<dbReference type="OrthoDB" id="16911at2759"/>
<keyword evidence="4" id="KW-0067">ATP-binding</keyword>
<feature type="compositionally biased region" description="Acidic residues" evidence="1">
    <location>
        <begin position="367"/>
        <end position="378"/>
    </location>
</feature>
<sequence length="378" mass="42264">MQAPSDDDLVKEYEENRRKFENEESEKSKFEKQSKLITSSLKHNLLQIRKGLATPSSLYDYQIDAVLKTADFFARSKPVPSEAPDMALIVAPPGSGKSGMVTLLPYVLSSKKVLILTPSQIISDQLAADFGRGEGTQPFFVKSGMFKRAECKKLLEPLFLARSTRDVVDYMEEGNLVIVNAQKFAGKAASSVSRVTIRPTEFSEKPAVSEVLNDPKFLEQLGKDIAEILGKHEGQERREKSPQAMILVGDTYQAKDVANGLGECATYIIADKNRDKNLKDFTKGVKKIAVVCGMCREGYDNSNVTLVVFLRKCQSSVLFEQFCGRCIRMHRGLIGKNPDKTVATVLSYKHFEQSKMWAAREKRAEEDPVEEEENEDGE</sequence>
<evidence type="ECO:0000259" key="2">
    <source>
        <dbReference type="Pfam" id="PF00271"/>
    </source>
</evidence>
<feature type="region of interest" description="Disordered" evidence="1">
    <location>
        <begin position="358"/>
        <end position="378"/>
    </location>
</feature>
<dbReference type="GO" id="GO:0005524">
    <property type="term" value="F:ATP binding"/>
    <property type="evidence" value="ECO:0007669"/>
    <property type="project" value="InterPro"/>
</dbReference>
<organism evidence="4 5">
    <name type="scientific">Folsomia candida</name>
    <name type="common">Springtail</name>
    <dbReference type="NCBI Taxonomy" id="158441"/>
    <lineage>
        <taxon>Eukaryota</taxon>
        <taxon>Metazoa</taxon>
        <taxon>Ecdysozoa</taxon>
        <taxon>Arthropoda</taxon>
        <taxon>Hexapoda</taxon>
        <taxon>Collembola</taxon>
        <taxon>Entomobryomorpha</taxon>
        <taxon>Isotomoidea</taxon>
        <taxon>Isotomidae</taxon>
        <taxon>Proisotominae</taxon>
        <taxon>Folsomia</taxon>
    </lineage>
</organism>
<keyword evidence="4" id="KW-0347">Helicase</keyword>
<protein>
    <submittedName>
        <fullName evidence="4">Putative ATP-dependent helicase IRC3</fullName>
    </submittedName>
</protein>
<dbReference type="AlphaFoldDB" id="A0A226DW60"/>
<evidence type="ECO:0000259" key="3">
    <source>
        <dbReference type="Pfam" id="PF04851"/>
    </source>
</evidence>
<name>A0A226DW60_FOLCA</name>
<feature type="domain" description="Helicase/UvrB N-terminal" evidence="3">
    <location>
        <begin position="57"/>
        <end position="142"/>
    </location>
</feature>